<sequence length="304" mass="32772">MSLPRNVLLTIVIVAVIAVGALLALAGSQNGWTLGGANGASDASGAPGLPGFGIAVLIAFLVQWLAYIPAVIAKTDRFFDLTGSLTYIAVTIMLVVLSPSLDARDMILAAVVVVWAVRLGSFLFARNIRSGGDDRFDEIMKSKLRFFMVWTLQGLWVSLTAAAAWIALSSSHSTPLDWTTGLGLALWVAGFAIEVTADAQKSRFKADPANRGRFISSGLWSLSRHPNYFGEILLWIGVLVIAAPALQGWQWIALLSPAFVVLLLTRVSGIPTLEKKADKKWADDPAYQAYRAKTPVLVPIPRKQ</sequence>
<dbReference type="InterPro" id="IPR010721">
    <property type="entry name" value="UstE-like"/>
</dbReference>
<organism evidence="2 3">
    <name type="scientific">Leucobacter edaphi</name>
    <dbReference type="NCBI Taxonomy" id="2796472"/>
    <lineage>
        <taxon>Bacteria</taxon>
        <taxon>Bacillati</taxon>
        <taxon>Actinomycetota</taxon>
        <taxon>Actinomycetes</taxon>
        <taxon>Micrococcales</taxon>
        <taxon>Microbacteriaceae</taxon>
        <taxon>Leucobacter</taxon>
    </lineage>
</organism>
<evidence type="ECO:0000256" key="1">
    <source>
        <dbReference type="SAM" id="Phobius"/>
    </source>
</evidence>
<accession>A0A934QD15</accession>
<keyword evidence="3" id="KW-1185">Reference proteome</keyword>
<dbReference type="EMBL" id="JAEHOI010000005">
    <property type="protein sequence ID" value="MBK0421546.1"/>
    <property type="molecule type" value="Genomic_DNA"/>
</dbReference>
<dbReference type="RefSeq" id="WP_200131764.1">
    <property type="nucleotide sequence ID" value="NZ_JAEHOI010000005.1"/>
</dbReference>
<dbReference type="Proteomes" id="UP000618733">
    <property type="component" value="Unassembled WGS sequence"/>
</dbReference>
<dbReference type="GO" id="GO:0016020">
    <property type="term" value="C:membrane"/>
    <property type="evidence" value="ECO:0007669"/>
    <property type="project" value="TreeGrafter"/>
</dbReference>
<dbReference type="PANTHER" id="PTHR32251">
    <property type="entry name" value="3-OXO-5-ALPHA-STEROID 4-DEHYDROGENASE"/>
    <property type="match status" value="1"/>
</dbReference>
<reference evidence="2" key="1">
    <citation type="submission" date="2020-12" db="EMBL/GenBank/DDBJ databases">
        <title>Leucobacter sp. CAS2, isolated from Chromium sludge.</title>
        <authorList>
            <person name="Xu Z."/>
        </authorList>
    </citation>
    <scope>NUCLEOTIDE SEQUENCE</scope>
    <source>
        <strain evidence="2">CSA2</strain>
    </source>
</reference>
<evidence type="ECO:0000313" key="2">
    <source>
        <dbReference type="EMBL" id="MBK0421546.1"/>
    </source>
</evidence>
<dbReference type="Pfam" id="PF06966">
    <property type="entry name" value="DUF1295"/>
    <property type="match status" value="1"/>
</dbReference>
<protein>
    <submittedName>
        <fullName evidence="2">DUF1295 domain-containing protein</fullName>
    </submittedName>
</protein>
<proteinExistence type="predicted"/>
<dbReference type="Gene3D" id="1.20.120.1630">
    <property type="match status" value="1"/>
</dbReference>
<dbReference type="PANTHER" id="PTHR32251:SF17">
    <property type="entry name" value="STEROID 5-ALPHA REDUCTASE C-TERMINAL DOMAIN-CONTAINING PROTEIN"/>
    <property type="match status" value="1"/>
</dbReference>
<feature type="transmembrane region" description="Helical" evidence="1">
    <location>
        <begin position="7"/>
        <end position="28"/>
    </location>
</feature>
<keyword evidence="1" id="KW-0812">Transmembrane</keyword>
<dbReference type="AlphaFoldDB" id="A0A934QD15"/>
<feature type="transmembrane region" description="Helical" evidence="1">
    <location>
        <begin position="228"/>
        <end position="246"/>
    </location>
</feature>
<evidence type="ECO:0000313" key="3">
    <source>
        <dbReference type="Proteomes" id="UP000618733"/>
    </source>
</evidence>
<feature type="transmembrane region" description="Helical" evidence="1">
    <location>
        <begin position="106"/>
        <end position="125"/>
    </location>
</feature>
<name>A0A934QD15_9MICO</name>
<dbReference type="PROSITE" id="PS50244">
    <property type="entry name" value="S5A_REDUCTASE"/>
    <property type="match status" value="1"/>
</dbReference>
<comment type="caution">
    <text evidence="2">The sequence shown here is derived from an EMBL/GenBank/DDBJ whole genome shotgun (WGS) entry which is preliminary data.</text>
</comment>
<feature type="transmembrane region" description="Helical" evidence="1">
    <location>
        <begin position="146"/>
        <end position="166"/>
    </location>
</feature>
<keyword evidence="1" id="KW-0472">Membrane</keyword>
<feature type="transmembrane region" description="Helical" evidence="1">
    <location>
        <begin position="178"/>
        <end position="197"/>
    </location>
</feature>
<feature type="transmembrane region" description="Helical" evidence="1">
    <location>
        <begin position="48"/>
        <end position="66"/>
    </location>
</feature>
<keyword evidence="1" id="KW-1133">Transmembrane helix</keyword>
<gene>
    <name evidence="2" type="ORF">JD292_05615</name>
</gene>
<feature type="transmembrane region" description="Helical" evidence="1">
    <location>
        <begin position="78"/>
        <end position="100"/>
    </location>
</feature>